<evidence type="ECO:0000313" key="1">
    <source>
        <dbReference type="EMBL" id="MCU6739519.1"/>
    </source>
</evidence>
<comment type="caution">
    <text evidence="1">The sequence shown here is derived from an EMBL/GenBank/DDBJ whole genome shotgun (WGS) entry which is preliminary data.</text>
</comment>
<dbReference type="Proteomes" id="UP001208364">
    <property type="component" value="Unassembled WGS sequence"/>
</dbReference>
<dbReference type="EMBL" id="JAOQJR010000018">
    <property type="protein sequence ID" value="MCU6739519.1"/>
    <property type="molecule type" value="Genomic_DNA"/>
</dbReference>
<proteinExistence type="predicted"/>
<accession>A0ABT2SXE5</accession>
<protein>
    <submittedName>
        <fullName evidence="1">CD1871A family CXXC motif-containing protein</fullName>
    </submittedName>
</protein>
<gene>
    <name evidence="1" type="ORF">OCV55_12750</name>
</gene>
<evidence type="ECO:0000313" key="2">
    <source>
        <dbReference type="Proteomes" id="UP001208364"/>
    </source>
</evidence>
<organism evidence="1 2">
    <name type="scientific">[Clostridium] ammoniilyticum</name>
    <dbReference type="NCBI Taxonomy" id="2981784"/>
    <lineage>
        <taxon>Bacteria</taxon>
        <taxon>Bacillati</taxon>
        <taxon>Bacillota</taxon>
        <taxon>Erysipelotrichia</taxon>
        <taxon>Erysipelotrichales</taxon>
        <taxon>Coprobacillaceae</taxon>
        <taxon>Faecalibacillus</taxon>
    </lineage>
</organism>
<sequence>MVFINMTMTYYGYGHGATRVELEKVIRICLECVGIG</sequence>
<reference evidence="1 2" key="1">
    <citation type="journal article" date="2021" name="ISME Commun">
        <title>Automated analysis of genomic sequences facilitates high-throughput and comprehensive description of bacteria.</title>
        <authorList>
            <person name="Hitch T.C.A."/>
        </authorList>
    </citation>
    <scope>NUCLEOTIDE SEQUENCE [LARGE SCALE GENOMIC DNA]</scope>
    <source>
        <strain evidence="1 2">H4_15</strain>
    </source>
</reference>
<name>A0ABT2SXE5_9FIRM</name>
<keyword evidence="2" id="KW-1185">Reference proteome</keyword>
<dbReference type="InterPro" id="IPR047708">
    <property type="entry name" value="CD1871A-like"/>
</dbReference>
<dbReference type="NCBIfam" id="NF040920">
    <property type="entry name" value="CD1871A_fam"/>
    <property type="match status" value="1"/>
</dbReference>